<dbReference type="InterPro" id="IPR052054">
    <property type="entry name" value="Oxidative_DNA_repair_enzyme"/>
</dbReference>
<protein>
    <recommendedName>
        <fullName evidence="2">DNA-(apurinic or apyrimidinic site) lyase</fullName>
        <ecNumber evidence="2">4.2.99.18</ecNumber>
    </recommendedName>
</protein>
<evidence type="ECO:0000259" key="10">
    <source>
        <dbReference type="SMART" id="SM00478"/>
    </source>
</evidence>
<dbReference type="Gene3D" id="1.10.340.30">
    <property type="entry name" value="Hypothetical protein, domain 2"/>
    <property type="match status" value="1"/>
</dbReference>
<keyword evidence="5" id="KW-0234">DNA repair</keyword>
<dbReference type="GO" id="GO:0006289">
    <property type="term" value="P:nucleotide-excision repair"/>
    <property type="evidence" value="ECO:0007669"/>
    <property type="project" value="InterPro"/>
</dbReference>
<evidence type="ECO:0000313" key="12">
    <source>
        <dbReference type="Proteomes" id="UP000002382"/>
    </source>
</evidence>
<evidence type="ECO:0000256" key="5">
    <source>
        <dbReference type="ARBA" id="ARBA00023204"/>
    </source>
</evidence>
<dbReference type="KEGG" id="kol:Kole_0032"/>
<dbReference type="HOGENOM" id="CLU_027543_3_0_0"/>
<dbReference type="GO" id="GO:0140078">
    <property type="term" value="F:class I DNA-(apurinic or apyrimidinic site) endonuclease activity"/>
    <property type="evidence" value="ECO:0007669"/>
    <property type="project" value="UniProtKB-EC"/>
</dbReference>
<gene>
    <name evidence="11" type="ordered locus">Kole_0032</name>
</gene>
<evidence type="ECO:0000313" key="11">
    <source>
        <dbReference type="EMBL" id="ACR78761.1"/>
    </source>
</evidence>
<proteinExistence type="inferred from homology"/>
<dbReference type="RefSeq" id="WP_012744549.1">
    <property type="nucleotide sequence ID" value="NC_012785.1"/>
</dbReference>
<dbReference type="CDD" id="cd00056">
    <property type="entry name" value="ENDO3c"/>
    <property type="match status" value="1"/>
</dbReference>
<accession>C5CHC2</accession>
<dbReference type="eggNOG" id="COG0122">
    <property type="taxonomic scope" value="Bacteria"/>
</dbReference>
<evidence type="ECO:0000256" key="8">
    <source>
        <dbReference type="ARBA" id="ARBA00023295"/>
    </source>
</evidence>
<dbReference type="Proteomes" id="UP000002382">
    <property type="component" value="Chromosome"/>
</dbReference>
<evidence type="ECO:0000256" key="3">
    <source>
        <dbReference type="ARBA" id="ARBA00022763"/>
    </source>
</evidence>
<dbReference type="EC" id="4.2.99.18" evidence="2"/>
<keyword evidence="4" id="KW-0378">Hydrolase</keyword>
<reference evidence="11 12" key="1">
    <citation type="submission" date="2009-06" db="EMBL/GenBank/DDBJ databases">
        <title>Complete sequence of Thermotogales bacterium TBF 19.5.1.</title>
        <authorList>
            <consortium name="US DOE Joint Genome Institute"/>
            <person name="Lucas S."/>
            <person name="Copeland A."/>
            <person name="Lapidus A."/>
            <person name="Glavina del Rio T."/>
            <person name="Tice H."/>
            <person name="Bruce D."/>
            <person name="Goodwin L."/>
            <person name="Pitluck S."/>
            <person name="Chertkov O."/>
            <person name="Brettin T."/>
            <person name="Detter J.C."/>
            <person name="Han C."/>
            <person name="Schmutz J."/>
            <person name="Larimer F."/>
            <person name="Land M."/>
            <person name="Hauser L."/>
            <person name="Kyrpides N."/>
            <person name="Ovchinnikova G."/>
            <person name="Noll K."/>
        </authorList>
    </citation>
    <scope>NUCLEOTIDE SEQUENCE [LARGE SCALE GENOMIC DNA]</scope>
    <source>
        <strain evidence="12">ATCC BAA-1733 / DSM 21960 / TBF 19.5.1</strain>
    </source>
</reference>
<evidence type="ECO:0000256" key="7">
    <source>
        <dbReference type="ARBA" id="ARBA00023268"/>
    </source>
</evidence>
<sequence>MIKFSLKLDTAFDLDTTLDCGQTFRWEKTDGWWKGVVRDTVLFLKQSGKKLDVIASRDTLLGMDIDEGLRKYLGFEDDLEEVHSTLEMIIRSLPERTKELSLNAVKQARGLRILRQDALEMTVEYIISTRNSIPTIRKISDLLSAKFPENRVEMDDEVFYTFPSLEQLKHLKLEDLLEIKLGFRADWLYELFQNLEDEMFFEELYDKPLMEKLEELMKIKGIGYKVGSCITLFAYAELNSFPVDVWIKRVMKDLFGVNGSTKKVMEFGMETFAPYAGYYQEAVFRYYRTHKLGRDKQ</sequence>
<organism evidence="11 12">
    <name type="scientific">Kosmotoga olearia (strain ATCC BAA-1733 / DSM 21960 / TBF 19.5.1)</name>
    <dbReference type="NCBI Taxonomy" id="521045"/>
    <lineage>
        <taxon>Bacteria</taxon>
        <taxon>Thermotogati</taxon>
        <taxon>Thermotogota</taxon>
        <taxon>Thermotogae</taxon>
        <taxon>Kosmotogales</taxon>
        <taxon>Kosmotogaceae</taxon>
        <taxon>Kosmotoga</taxon>
    </lineage>
</organism>
<dbReference type="Gene3D" id="1.10.1670.10">
    <property type="entry name" value="Helix-hairpin-Helix base-excision DNA repair enzymes (C-terminal)"/>
    <property type="match status" value="1"/>
</dbReference>
<dbReference type="GO" id="GO:0003684">
    <property type="term" value="F:damaged DNA binding"/>
    <property type="evidence" value="ECO:0007669"/>
    <property type="project" value="InterPro"/>
</dbReference>
<keyword evidence="8" id="KW-0326">Glycosidase</keyword>
<dbReference type="EMBL" id="CP001634">
    <property type="protein sequence ID" value="ACR78761.1"/>
    <property type="molecule type" value="Genomic_DNA"/>
</dbReference>
<dbReference type="Pfam" id="PF07934">
    <property type="entry name" value="OGG_N"/>
    <property type="match status" value="1"/>
</dbReference>
<dbReference type="InterPro" id="IPR011257">
    <property type="entry name" value="DNA_glycosylase"/>
</dbReference>
<evidence type="ECO:0000256" key="6">
    <source>
        <dbReference type="ARBA" id="ARBA00023239"/>
    </source>
</evidence>
<comment type="catalytic activity">
    <reaction evidence="9">
        <text>2'-deoxyribonucleotide-(2'-deoxyribose 5'-phosphate)-2'-deoxyribonucleotide-DNA = a 3'-end 2'-deoxyribonucleotide-(2,3-dehydro-2,3-deoxyribose 5'-phosphate)-DNA + a 5'-end 5'-phospho-2'-deoxyribonucleoside-DNA + H(+)</text>
        <dbReference type="Rhea" id="RHEA:66592"/>
        <dbReference type="Rhea" id="RHEA-COMP:13180"/>
        <dbReference type="Rhea" id="RHEA-COMP:16897"/>
        <dbReference type="Rhea" id="RHEA-COMP:17067"/>
        <dbReference type="ChEBI" id="CHEBI:15378"/>
        <dbReference type="ChEBI" id="CHEBI:136412"/>
        <dbReference type="ChEBI" id="CHEBI:157695"/>
        <dbReference type="ChEBI" id="CHEBI:167181"/>
        <dbReference type="EC" id="4.2.99.18"/>
    </reaction>
</comment>
<dbReference type="Pfam" id="PF00730">
    <property type="entry name" value="HhH-GPD"/>
    <property type="match status" value="1"/>
</dbReference>
<feature type="domain" description="HhH-GPD" evidence="10">
    <location>
        <begin position="127"/>
        <end position="288"/>
    </location>
</feature>
<comment type="similarity">
    <text evidence="1">Belongs to the type-1 OGG1 family.</text>
</comment>
<evidence type="ECO:0000256" key="1">
    <source>
        <dbReference type="ARBA" id="ARBA00010679"/>
    </source>
</evidence>
<keyword evidence="12" id="KW-1185">Reference proteome</keyword>
<dbReference type="InterPro" id="IPR012904">
    <property type="entry name" value="OGG_N"/>
</dbReference>
<keyword evidence="6" id="KW-0456">Lyase</keyword>
<dbReference type="STRING" id="521045.Kole_0032"/>
<evidence type="ECO:0000256" key="2">
    <source>
        <dbReference type="ARBA" id="ARBA00012720"/>
    </source>
</evidence>
<reference evidence="11 12" key="2">
    <citation type="journal article" date="2011" name="J. Bacteriol.">
        <title>Genome Sequence of Kosmotoga olearia Strain TBF 19.5.1, a Thermophilic Bacterium with a Wide Growth Temperature Range, Isolated from the Troll B Oil Platform in the North Sea.</title>
        <authorList>
            <person name="Swithers K.S."/>
            <person name="Dipippo J.L."/>
            <person name="Bruce D.C."/>
            <person name="Detter C."/>
            <person name="Tapia R."/>
            <person name="Han S."/>
            <person name="Goodwin L.A."/>
            <person name="Han J."/>
            <person name="Woyke T."/>
            <person name="Pitluck S."/>
            <person name="Pennacchio L."/>
            <person name="Nolan M."/>
            <person name="Mikhailova N."/>
            <person name="Land M.L."/>
            <person name="Nesbo C.L."/>
            <person name="Gogarten J.P."/>
            <person name="Noll K.M."/>
        </authorList>
    </citation>
    <scope>NUCLEOTIDE SEQUENCE [LARGE SCALE GENOMIC DNA]</scope>
    <source>
        <strain evidence="12">ATCC BAA-1733 / DSM 21960 / TBF 19.5.1</strain>
    </source>
</reference>
<keyword evidence="7" id="KW-0511">Multifunctional enzyme</keyword>
<dbReference type="OrthoDB" id="9798522at2"/>
<dbReference type="GO" id="GO:0006284">
    <property type="term" value="P:base-excision repair"/>
    <property type="evidence" value="ECO:0007669"/>
    <property type="project" value="InterPro"/>
</dbReference>
<dbReference type="InterPro" id="IPR023170">
    <property type="entry name" value="HhH_base_excis_C"/>
</dbReference>
<dbReference type="PANTHER" id="PTHR10242">
    <property type="entry name" value="8-OXOGUANINE DNA GLYCOSYLASE"/>
    <property type="match status" value="1"/>
</dbReference>
<evidence type="ECO:0000256" key="9">
    <source>
        <dbReference type="ARBA" id="ARBA00044632"/>
    </source>
</evidence>
<dbReference type="Gene3D" id="3.30.310.260">
    <property type="match status" value="1"/>
</dbReference>
<dbReference type="InterPro" id="IPR003265">
    <property type="entry name" value="HhH-GPD_domain"/>
</dbReference>
<dbReference type="GO" id="GO:0008534">
    <property type="term" value="F:oxidized purine nucleobase lesion DNA N-glycosylase activity"/>
    <property type="evidence" value="ECO:0007669"/>
    <property type="project" value="InterPro"/>
</dbReference>
<dbReference type="SUPFAM" id="SSF55945">
    <property type="entry name" value="TATA-box binding protein-like"/>
    <property type="match status" value="1"/>
</dbReference>
<dbReference type="SUPFAM" id="SSF48150">
    <property type="entry name" value="DNA-glycosylase"/>
    <property type="match status" value="1"/>
</dbReference>
<dbReference type="SMART" id="SM00478">
    <property type="entry name" value="ENDO3c"/>
    <property type="match status" value="1"/>
</dbReference>
<keyword evidence="3" id="KW-0227">DNA damage</keyword>
<name>C5CHC2_KOSOT</name>
<dbReference type="PANTHER" id="PTHR10242:SF2">
    <property type="entry name" value="N-GLYCOSYLASE_DNA LYASE"/>
    <property type="match status" value="1"/>
</dbReference>
<evidence type="ECO:0000256" key="4">
    <source>
        <dbReference type="ARBA" id="ARBA00022801"/>
    </source>
</evidence>
<dbReference type="AlphaFoldDB" id="C5CHC2"/>